<dbReference type="RefSeq" id="XP_017892547.1">
    <property type="nucleotide sequence ID" value="XM_018037058.2"/>
</dbReference>
<reference evidence="4 5" key="1">
    <citation type="submission" date="2025-04" db="UniProtKB">
        <authorList>
            <consortium name="RefSeq"/>
        </authorList>
    </citation>
    <scope>IDENTIFICATION</scope>
    <source>
        <tissue evidence="4 5">Whole body</tissue>
    </source>
</reference>
<dbReference type="KEGG" id="ccal:108632451"/>
<gene>
    <name evidence="4 5" type="primary">LOC108632451</name>
</gene>
<dbReference type="Proteomes" id="UP000694925">
    <property type="component" value="Unplaced"/>
</dbReference>
<sequence length="259" mass="29677">MKRNLRTFVPLAVVLILGCHALSVAASAIPMWEFLSRDEKMSYLYRVFSQQVTQFCGDSSMPDCNKNLLVSGLRNLANMDDSALDKLDPYQRGAKEIIWHAMIKNTFSTRLGHGSDGSYFTTGTDSLATSDSDTNGIADETMVVHDYIRPSEHTGPYLVGPMVIRVYPDGRPVPEDTTRPLPRDEDVEEFKHPRLPSIEEVQVNRDTTYREKQSKGNSFPETKSHQRSYEESVHPRNDYPPFKRRLFQEVIAKRKLHYY</sequence>
<dbReference type="RefSeq" id="XP_017892546.1">
    <property type="nucleotide sequence ID" value="XM_018037057.2"/>
</dbReference>
<feature type="region of interest" description="Disordered" evidence="1">
    <location>
        <begin position="169"/>
        <end position="240"/>
    </location>
</feature>
<organism evidence="3 4">
    <name type="scientific">Ceratina calcarata</name>
    <dbReference type="NCBI Taxonomy" id="156304"/>
    <lineage>
        <taxon>Eukaryota</taxon>
        <taxon>Metazoa</taxon>
        <taxon>Ecdysozoa</taxon>
        <taxon>Arthropoda</taxon>
        <taxon>Hexapoda</taxon>
        <taxon>Insecta</taxon>
        <taxon>Pterygota</taxon>
        <taxon>Neoptera</taxon>
        <taxon>Endopterygota</taxon>
        <taxon>Hymenoptera</taxon>
        <taxon>Apocrita</taxon>
        <taxon>Aculeata</taxon>
        <taxon>Apoidea</taxon>
        <taxon>Anthophila</taxon>
        <taxon>Apidae</taxon>
        <taxon>Ceratina</taxon>
        <taxon>Zadontomerus</taxon>
    </lineage>
</organism>
<name>A0AAJ7NFG3_9HYME</name>
<dbReference type="AlphaFoldDB" id="A0AAJ7NFG3"/>
<dbReference type="GeneID" id="108632451"/>
<accession>A0AAJ7NFG3</accession>
<evidence type="ECO:0000313" key="5">
    <source>
        <dbReference type="RefSeq" id="XP_017892547.1"/>
    </source>
</evidence>
<feature type="chain" id="PRO_5044709019" evidence="2">
    <location>
        <begin position="27"/>
        <end position="259"/>
    </location>
</feature>
<feature type="signal peptide" evidence="2">
    <location>
        <begin position="1"/>
        <end position="26"/>
    </location>
</feature>
<feature type="compositionally biased region" description="Basic and acidic residues" evidence="1">
    <location>
        <begin position="172"/>
        <end position="192"/>
    </location>
</feature>
<keyword evidence="3" id="KW-1185">Reference proteome</keyword>
<protein>
    <submittedName>
        <fullName evidence="4">Rhythmically expressed gene 5 protein isoform X1</fullName>
    </submittedName>
    <submittedName>
        <fullName evidence="5">Rhythmically expressed gene 5 protein isoform X2</fullName>
    </submittedName>
</protein>
<evidence type="ECO:0000256" key="2">
    <source>
        <dbReference type="SAM" id="SignalP"/>
    </source>
</evidence>
<keyword evidence="2" id="KW-0732">Signal</keyword>
<proteinExistence type="predicted"/>
<dbReference type="PROSITE" id="PS51257">
    <property type="entry name" value="PROKAR_LIPOPROTEIN"/>
    <property type="match status" value="1"/>
</dbReference>
<evidence type="ECO:0000313" key="4">
    <source>
        <dbReference type="RefSeq" id="XP_017892546.1"/>
    </source>
</evidence>
<feature type="compositionally biased region" description="Basic and acidic residues" evidence="1">
    <location>
        <begin position="222"/>
        <end position="237"/>
    </location>
</feature>
<evidence type="ECO:0000256" key="1">
    <source>
        <dbReference type="SAM" id="MobiDB-lite"/>
    </source>
</evidence>
<dbReference type="CTD" id="37968"/>
<evidence type="ECO:0000313" key="3">
    <source>
        <dbReference type="Proteomes" id="UP000694925"/>
    </source>
</evidence>